<dbReference type="AlphaFoldDB" id="A0A9D9I6G3"/>
<evidence type="ECO:0000313" key="2">
    <source>
        <dbReference type="EMBL" id="MBO8466836.1"/>
    </source>
</evidence>
<feature type="transmembrane region" description="Helical" evidence="1">
    <location>
        <begin position="230"/>
        <end position="250"/>
    </location>
</feature>
<organism evidence="2 3">
    <name type="scientific">Candidatus Cryptobacteroides faecipullorum</name>
    <dbReference type="NCBI Taxonomy" id="2840764"/>
    <lineage>
        <taxon>Bacteria</taxon>
        <taxon>Pseudomonadati</taxon>
        <taxon>Bacteroidota</taxon>
        <taxon>Bacteroidia</taxon>
        <taxon>Bacteroidales</taxon>
        <taxon>Candidatus Cryptobacteroides</taxon>
    </lineage>
</organism>
<keyword evidence="1" id="KW-0472">Membrane</keyword>
<reference evidence="2" key="1">
    <citation type="submission" date="2020-10" db="EMBL/GenBank/DDBJ databases">
        <authorList>
            <person name="Gilroy R."/>
        </authorList>
    </citation>
    <scope>NUCLEOTIDE SEQUENCE</scope>
    <source>
        <strain evidence="2">B1-15692</strain>
    </source>
</reference>
<accession>A0A9D9I6G3</accession>
<gene>
    <name evidence="2" type="ORF">IAB99_03630</name>
</gene>
<proteinExistence type="predicted"/>
<comment type="caution">
    <text evidence="2">The sequence shown here is derived from an EMBL/GenBank/DDBJ whole genome shotgun (WGS) entry which is preliminary data.</text>
</comment>
<feature type="transmembrane region" description="Helical" evidence="1">
    <location>
        <begin position="72"/>
        <end position="94"/>
    </location>
</feature>
<dbReference type="Proteomes" id="UP000823660">
    <property type="component" value="Unassembled WGS sequence"/>
</dbReference>
<feature type="transmembrane region" description="Helical" evidence="1">
    <location>
        <begin position="203"/>
        <end position="224"/>
    </location>
</feature>
<dbReference type="InterPro" id="IPR038770">
    <property type="entry name" value="Na+/solute_symporter_sf"/>
</dbReference>
<evidence type="ECO:0000313" key="3">
    <source>
        <dbReference type="Proteomes" id="UP000823660"/>
    </source>
</evidence>
<feature type="transmembrane region" description="Helical" evidence="1">
    <location>
        <begin position="38"/>
        <end position="60"/>
    </location>
</feature>
<feature type="transmembrane region" description="Helical" evidence="1">
    <location>
        <begin position="100"/>
        <end position="121"/>
    </location>
</feature>
<feature type="transmembrane region" description="Helical" evidence="1">
    <location>
        <begin position="12"/>
        <end position="32"/>
    </location>
</feature>
<feature type="transmembrane region" description="Helical" evidence="1">
    <location>
        <begin position="133"/>
        <end position="153"/>
    </location>
</feature>
<reference evidence="2" key="2">
    <citation type="journal article" date="2021" name="PeerJ">
        <title>Extensive microbial diversity within the chicken gut microbiome revealed by metagenomics and culture.</title>
        <authorList>
            <person name="Gilroy R."/>
            <person name="Ravi A."/>
            <person name="Getino M."/>
            <person name="Pursley I."/>
            <person name="Horton D.L."/>
            <person name="Alikhan N.F."/>
            <person name="Baker D."/>
            <person name="Gharbi K."/>
            <person name="Hall N."/>
            <person name="Watson M."/>
            <person name="Adriaenssens E.M."/>
            <person name="Foster-Nyarko E."/>
            <person name="Jarju S."/>
            <person name="Secka A."/>
            <person name="Antonio M."/>
            <person name="Oren A."/>
            <person name="Chaudhuri R.R."/>
            <person name="La Ragione R."/>
            <person name="Hildebrand F."/>
            <person name="Pallen M.J."/>
        </authorList>
    </citation>
    <scope>NUCLEOTIDE SEQUENCE</scope>
    <source>
        <strain evidence="2">B1-15692</strain>
    </source>
</reference>
<dbReference type="Gene3D" id="1.20.1530.20">
    <property type="match status" value="1"/>
</dbReference>
<keyword evidence="1" id="KW-1133">Transmembrane helix</keyword>
<dbReference type="PROSITE" id="PS51257">
    <property type="entry name" value="PROKAR_LIPOPROTEIN"/>
    <property type="match status" value="1"/>
</dbReference>
<feature type="transmembrane region" description="Helical" evidence="1">
    <location>
        <begin position="159"/>
        <end position="182"/>
    </location>
</feature>
<keyword evidence="1" id="KW-0812">Transmembrane</keyword>
<evidence type="ECO:0000256" key="1">
    <source>
        <dbReference type="SAM" id="Phobius"/>
    </source>
</evidence>
<dbReference type="Pfam" id="PF13593">
    <property type="entry name" value="SBF_like"/>
    <property type="match status" value="1"/>
</dbReference>
<protein>
    <submittedName>
        <fullName evidence="2">Transporter</fullName>
    </submittedName>
</protein>
<dbReference type="EMBL" id="JADIMH010000017">
    <property type="protein sequence ID" value="MBO8466836.1"/>
    <property type="molecule type" value="Genomic_DNA"/>
</dbReference>
<name>A0A9D9I6G3_9BACT</name>
<dbReference type="InterPro" id="IPR016833">
    <property type="entry name" value="Put_Na-Bile_cotransptr"/>
</dbReference>
<sequence length="318" mass="35600">MKVIDFIKEWTLPCAMAFGSCVYLLFSEVPFLEPFGNAVGPFFIEIMPVLVFAILYVTFCKIRLHDLRFSPWHIWLQVIRLALAGLLIVLMTWYGHEAKLVLEGMFICVMCPTAAAAAVITGKLGGSIASMTVYTLIDNGLTAILIPLLFPLVEQEADMTFAMSFIMILEKVVLVLIFPFVCAMATRRWFPKIAGKIQSAGNLGFYMWAFNLSIVMGITLHYILTARISRITMSLLLIAPLIVAFVLFGIGKSVGRHYDESICGGQALGQKNTIVGIWLTVTYLNPTAVIAPCAYVVWQNLVNAWQLWCKEKYGYLKW</sequence>